<evidence type="ECO:0000256" key="1">
    <source>
        <dbReference type="SAM" id="SignalP"/>
    </source>
</evidence>
<organism evidence="2 3">
    <name type="scientific">Schizothecium vesticola</name>
    <dbReference type="NCBI Taxonomy" id="314040"/>
    <lineage>
        <taxon>Eukaryota</taxon>
        <taxon>Fungi</taxon>
        <taxon>Dikarya</taxon>
        <taxon>Ascomycota</taxon>
        <taxon>Pezizomycotina</taxon>
        <taxon>Sordariomycetes</taxon>
        <taxon>Sordariomycetidae</taxon>
        <taxon>Sordariales</taxon>
        <taxon>Schizotheciaceae</taxon>
        <taxon>Schizothecium</taxon>
    </lineage>
</organism>
<name>A0AA40EQR9_9PEZI</name>
<comment type="caution">
    <text evidence="2">The sequence shown here is derived from an EMBL/GenBank/DDBJ whole genome shotgun (WGS) entry which is preliminary data.</text>
</comment>
<sequence length="125" mass="13976">MVGGRNVVFCRFLVWSGLVGNLVSASVHHSTTCTGIWIALKEPGILGCFSTRTVWLSSSFYTCFGGGIGSCFTPWMGSRWDGAYLQWENVIHKRLLGWLGRGKDCEMDRIEISVCSSHTAYTRRF</sequence>
<feature type="chain" id="PRO_5041424558" description="Secreted protein" evidence="1">
    <location>
        <begin position="26"/>
        <end position="125"/>
    </location>
</feature>
<dbReference type="EMBL" id="JAUKUD010000005">
    <property type="protein sequence ID" value="KAK0743779.1"/>
    <property type="molecule type" value="Genomic_DNA"/>
</dbReference>
<accession>A0AA40EQR9</accession>
<gene>
    <name evidence="2" type="ORF">B0T18DRAFT_190770</name>
</gene>
<protein>
    <recommendedName>
        <fullName evidence="4">Secreted protein</fullName>
    </recommendedName>
</protein>
<evidence type="ECO:0000313" key="3">
    <source>
        <dbReference type="Proteomes" id="UP001172155"/>
    </source>
</evidence>
<feature type="signal peptide" evidence="1">
    <location>
        <begin position="1"/>
        <end position="25"/>
    </location>
</feature>
<evidence type="ECO:0008006" key="4">
    <source>
        <dbReference type="Google" id="ProtNLM"/>
    </source>
</evidence>
<evidence type="ECO:0000313" key="2">
    <source>
        <dbReference type="EMBL" id="KAK0743779.1"/>
    </source>
</evidence>
<proteinExistence type="predicted"/>
<reference evidence="2" key="1">
    <citation type="submission" date="2023-06" db="EMBL/GenBank/DDBJ databases">
        <title>Genome-scale phylogeny and comparative genomics of the fungal order Sordariales.</title>
        <authorList>
            <consortium name="Lawrence Berkeley National Laboratory"/>
            <person name="Hensen N."/>
            <person name="Bonometti L."/>
            <person name="Westerberg I."/>
            <person name="Brannstrom I.O."/>
            <person name="Guillou S."/>
            <person name="Cros-Aarteil S."/>
            <person name="Calhoun S."/>
            <person name="Haridas S."/>
            <person name="Kuo A."/>
            <person name="Mondo S."/>
            <person name="Pangilinan J."/>
            <person name="Riley R."/>
            <person name="LaButti K."/>
            <person name="Andreopoulos B."/>
            <person name="Lipzen A."/>
            <person name="Chen C."/>
            <person name="Yanf M."/>
            <person name="Daum C."/>
            <person name="Ng V."/>
            <person name="Clum A."/>
            <person name="Steindorff A."/>
            <person name="Ohm R."/>
            <person name="Martin F."/>
            <person name="Silar P."/>
            <person name="Natvig D."/>
            <person name="Lalanne C."/>
            <person name="Gautier V."/>
            <person name="Ament-velasquez S.L."/>
            <person name="Kruys A."/>
            <person name="Hutchinson M.I."/>
            <person name="Powell A.J."/>
            <person name="Barry K."/>
            <person name="Miller A.N."/>
            <person name="Grigoriev I.V."/>
            <person name="Debuchy R."/>
            <person name="Gladieux P."/>
            <person name="Thoren M.H."/>
            <person name="Johannesson H."/>
        </authorList>
    </citation>
    <scope>NUCLEOTIDE SEQUENCE</scope>
    <source>
        <strain evidence="2">SMH3187-1</strain>
    </source>
</reference>
<keyword evidence="1" id="KW-0732">Signal</keyword>
<dbReference type="AlphaFoldDB" id="A0AA40EQR9"/>
<keyword evidence="3" id="KW-1185">Reference proteome</keyword>
<dbReference type="Proteomes" id="UP001172155">
    <property type="component" value="Unassembled WGS sequence"/>
</dbReference>